<dbReference type="Gene3D" id="1.25.40.10">
    <property type="entry name" value="Tetratricopeptide repeat domain"/>
    <property type="match status" value="1"/>
</dbReference>
<organism evidence="2 3">
    <name type="scientific">Physocladia obscura</name>
    <dbReference type="NCBI Taxonomy" id="109957"/>
    <lineage>
        <taxon>Eukaryota</taxon>
        <taxon>Fungi</taxon>
        <taxon>Fungi incertae sedis</taxon>
        <taxon>Chytridiomycota</taxon>
        <taxon>Chytridiomycota incertae sedis</taxon>
        <taxon>Chytridiomycetes</taxon>
        <taxon>Chytridiales</taxon>
        <taxon>Chytriomycetaceae</taxon>
        <taxon>Physocladia</taxon>
    </lineage>
</organism>
<dbReference type="EMBL" id="JADGJH010001034">
    <property type="protein sequence ID" value="KAJ3119670.1"/>
    <property type="molecule type" value="Genomic_DNA"/>
</dbReference>
<accession>A0AAD5XBZ4</accession>
<evidence type="ECO:0000313" key="3">
    <source>
        <dbReference type="Proteomes" id="UP001211907"/>
    </source>
</evidence>
<dbReference type="AlphaFoldDB" id="A0AAD5XBZ4"/>
<keyword evidence="3" id="KW-1185">Reference proteome</keyword>
<comment type="caution">
    <text evidence="2">The sequence shown here is derived from an EMBL/GenBank/DDBJ whole genome shotgun (WGS) entry which is preliminary data.</text>
</comment>
<dbReference type="InterPro" id="IPR053248">
    <property type="entry name" value="Zinc_finger_MYND_domain"/>
</dbReference>
<feature type="compositionally biased region" description="Basic and acidic residues" evidence="1">
    <location>
        <begin position="394"/>
        <end position="407"/>
    </location>
</feature>
<sequence length="417" mass="46859">MSVSFALPPANSKGQKYSLGPQKEQQQVKQASRTNLASDDATLILNSTFINPLANPKDIYNVKIAVLPFTGISIQLDAKKDFQHFPCFFSDKEHQSTDYRGIHNKICSLLIPLRTPVTILGSEEERIHREKQTRHRQTQLLELSKTEAHKKLFEGQYDLAIPAALQALRFSMDVFGQDSIELVPSYLLLGEASIGLKQYTAAEDYLSLAKWAVLKAVNCENKIRSQMHRNFGLLYASRGEYSDALSQLALDKGPENILVLGGFFQLGNVFHKQGRLEQVTTVFDKVVSIWKQALKANEETLDEAQQAEAVQMLTTIFSFRTNFVTSPTGPAEVNFVLAQLHHIYGHSERARDYTAKALEVYEAALGREHTLTIEVRNFFKIVMGLQAAKTVTEKISRRDSGGHGSERTRRKSSASRR</sequence>
<name>A0AAD5XBZ4_9FUNG</name>
<feature type="compositionally biased region" description="Basic residues" evidence="1">
    <location>
        <begin position="408"/>
        <end position="417"/>
    </location>
</feature>
<protein>
    <submittedName>
        <fullName evidence="2">Zinc finger MYND domain-containing protein 12</fullName>
    </submittedName>
</protein>
<dbReference type="InterPro" id="IPR011990">
    <property type="entry name" value="TPR-like_helical_dom_sf"/>
</dbReference>
<evidence type="ECO:0000313" key="2">
    <source>
        <dbReference type="EMBL" id="KAJ3119670.1"/>
    </source>
</evidence>
<dbReference type="SUPFAM" id="SSF48452">
    <property type="entry name" value="TPR-like"/>
    <property type="match status" value="1"/>
</dbReference>
<proteinExistence type="predicted"/>
<feature type="region of interest" description="Disordered" evidence="1">
    <location>
        <begin position="1"/>
        <end position="22"/>
    </location>
</feature>
<dbReference type="PANTHER" id="PTHR46533">
    <property type="entry name" value="ZINC FINGER MYND DOMAIN-CONTAINING PROTEIN 12"/>
    <property type="match status" value="1"/>
</dbReference>
<dbReference type="PANTHER" id="PTHR46533:SF1">
    <property type="entry name" value="ZINC FINGER MYND DOMAIN-CONTAINING PROTEIN 12"/>
    <property type="match status" value="1"/>
</dbReference>
<gene>
    <name evidence="2" type="primary">ZMYND12</name>
    <name evidence="2" type="ORF">HK100_000201</name>
</gene>
<feature type="region of interest" description="Disordered" evidence="1">
    <location>
        <begin position="394"/>
        <end position="417"/>
    </location>
</feature>
<reference evidence="2" key="1">
    <citation type="submission" date="2020-05" db="EMBL/GenBank/DDBJ databases">
        <title>Phylogenomic resolution of chytrid fungi.</title>
        <authorList>
            <person name="Stajich J.E."/>
            <person name="Amses K."/>
            <person name="Simmons R."/>
            <person name="Seto K."/>
            <person name="Myers J."/>
            <person name="Bonds A."/>
            <person name="Quandt C.A."/>
            <person name="Barry K."/>
            <person name="Liu P."/>
            <person name="Grigoriev I."/>
            <person name="Longcore J.E."/>
            <person name="James T.Y."/>
        </authorList>
    </citation>
    <scope>NUCLEOTIDE SEQUENCE</scope>
    <source>
        <strain evidence="2">JEL0513</strain>
    </source>
</reference>
<evidence type="ECO:0000256" key="1">
    <source>
        <dbReference type="SAM" id="MobiDB-lite"/>
    </source>
</evidence>
<dbReference type="Proteomes" id="UP001211907">
    <property type="component" value="Unassembled WGS sequence"/>
</dbReference>